<dbReference type="Proteomes" id="UP001500782">
    <property type="component" value="Unassembled WGS sequence"/>
</dbReference>
<keyword evidence="9" id="KW-1185">Reference proteome</keyword>
<comment type="caution">
    <text evidence="8">The sequence shown here is derived from an EMBL/GenBank/DDBJ whole genome shotgun (WGS) entry which is preliminary data.</text>
</comment>
<dbReference type="EMBL" id="BAAADJ010000002">
    <property type="protein sequence ID" value="GAA0314522.1"/>
    <property type="molecule type" value="Genomic_DNA"/>
</dbReference>
<dbReference type="PRINTS" id="PR00181">
    <property type="entry name" value="MALTOSEBP"/>
</dbReference>
<dbReference type="PANTHER" id="PTHR30061:SF50">
    <property type="entry name" value="MALTOSE_MALTODEXTRIN-BINDING PERIPLASMIC PROTEIN"/>
    <property type="match status" value="1"/>
</dbReference>
<dbReference type="SUPFAM" id="SSF53850">
    <property type="entry name" value="Periplasmic binding protein-like II"/>
    <property type="match status" value="1"/>
</dbReference>
<evidence type="ECO:0000313" key="9">
    <source>
        <dbReference type="Proteomes" id="UP001500782"/>
    </source>
</evidence>
<proteinExistence type="inferred from homology"/>
<dbReference type="Gene3D" id="3.40.190.10">
    <property type="entry name" value="Periplasmic binding protein-like II"/>
    <property type="match status" value="2"/>
</dbReference>
<evidence type="ECO:0000313" key="8">
    <source>
        <dbReference type="EMBL" id="GAA0314522.1"/>
    </source>
</evidence>
<dbReference type="Pfam" id="PF13416">
    <property type="entry name" value="SBP_bac_8"/>
    <property type="match status" value="1"/>
</dbReference>
<keyword evidence="6" id="KW-0472">Membrane</keyword>
<sequence>MKKALSLFMVFVLILGVLAACGPTREDVKEDVKEEDNNQTEQNTDDNATADNEMPEKPESLKVWVNDEEKQKEALQTIFDKYTEETGIEIDVTAISMLDQVEAIALDGPAGNGPDIFFQPHDRIGSIVAAGHADPVDLGDALDTYTQSAVDAVTYDGETYGAPLVVETYGLFYNKDLVENAPATIEELNAIAAEHTDAAAGTYGFLMEAANFYFAYPFLGTYGAYVFNKADGAYDVTDIGLANEGAVEGATQIQSWFQSGQIPVEVNPDIISGLFSEGKASVVLSGPWNIPAFKEALGDKLGTAPLPTINGENAKSFMGVKSWMLSTYSENQEWATDLMKFITNEENSLHYYEVAGEMPANENALNSDAVTSNELVAAFAEQSQYGEPMPSAPEMAQVWEPIGNALSFIAKGEPVEEVLQEAVELIKQNIAAAQ</sequence>
<evidence type="ECO:0000256" key="2">
    <source>
        <dbReference type="ARBA" id="ARBA00022448"/>
    </source>
</evidence>
<accession>A0ABN0VQ77</accession>
<organism evidence="8 9">
    <name type="scientific">Bacillus carboniphilus</name>
    <dbReference type="NCBI Taxonomy" id="86663"/>
    <lineage>
        <taxon>Bacteria</taxon>
        <taxon>Bacillati</taxon>
        <taxon>Bacillota</taxon>
        <taxon>Bacilli</taxon>
        <taxon>Bacillales</taxon>
        <taxon>Bacillaceae</taxon>
        <taxon>Bacillus</taxon>
    </lineage>
</organism>
<dbReference type="PANTHER" id="PTHR30061">
    <property type="entry name" value="MALTOSE-BINDING PERIPLASMIC PROTEIN"/>
    <property type="match status" value="1"/>
</dbReference>
<name>A0ABN0VQ77_9BACI</name>
<keyword evidence="4 6" id="KW-0732">Signal</keyword>
<dbReference type="RefSeq" id="WP_343795414.1">
    <property type="nucleotide sequence ID" value="NZ_BAAADJ010000002.1"/>
</dbReference>
<gene>
    <name evidence="8" type="ORF">GCM10008967_01300</name>
</gene>
<dbReference type="InterPro" id="IPR006061">
    <property type="entry name" value="SBP_1_CS"/>
</dbReference>
<protein>
    <recommendedName>
        <fullName evidence="5 6">Maltodextrin-binding protein</fullName>
    </recommendedName>
</protein>
<evidence type="ECO:0000256" key="5">
    <source>
        <dbReference type="ARBA" id="ARBA00030303"/>
    </source>
</evidence>
<feature type="chain" id="PRO_5044980085" description="Maltodextrin-binding protein" evidence="6">
    <location>
        <begin position="20"/>
        <end position="434"/>
    </location>
</feature>
<evidence type="ECO:0000256" key="1">
    <source>
        <dbReference type="ARBA" id="ARBA00008520"/>
    </source>
</evidence>
<feature type="signal peptide" evidence="6">
    <location>
        <begin position="1"/>
        <end position="19"/>
    </location>
</feature>
<evidence type="ECO:0000256" key="4">
    <source>
        <dbReference type="ARBA" id="ARBA00022729"/>
    </source>
</evidence>
<keyword evidence="2 6" id="KW-0813">Transport</keyword>
<keyword evidence="6" id="KW-1003">Cell membrane</keyword>
<keyword evidence="3 6" id="KW-0762">Sugar transport</keyword>
<feature type="region of interest" description="Disordered" evidence="7">
    <location>
        <begin position="28"/>
        <end position="56"/>
    </location>
</feature>
<dbReference type="PROSITE" id="PS01037">
    <property type="entry name" value="SBP_BACTERIAL_1"/>
    <property type="match status" value="1"/>
</dbReference>
<dbReference type="InterPro" id="IPR006060">
    <property type="entry name" value="Maltose/Cyclodextrin-bd"/>
</dbReference>
<comment type="subcellular location">
    <subcellularLocation>
        <location evidence="6">Cell membrane</location>
        <topology evidence="6">Lipid-anchor</topology>
    </subcellularLocation>
</comment>
<evidence type="ECO:0000256" key="3">
    <source>
        <dbReference type="ARBA" id="ARBA00022597"/>
    </source>
</evidence>
<reference evidence="8 9" key="1">
    <citation type="journal article" date="2019" name="Int. J. Syst. Evol. Microbiol.">
        <title>The Global Catalogue of Microorganisms (GCM) 10K type strain sequencing project: providing services to taxonomists for standard genome sequencing and annotation.</title>
        <authorList>
            <consortium name="The Broad Institute Genomics Platform"/>
            <consortium name="The Broad Institute Genome Sequencing Center for Infectious Disease"/>
            <person name="Wu L."/>
            <person name="Ma J."/>
        </authorList>
    </citation>
    <scope>NUCLEOTIDE SEQUENCE [LARGE SCALE GENOMIC DNA]</scope>
    <source>
        <strain evidence="8 9">JCM 9731</strain>
    </source>
</reference>
<keyword evidence="6" id="KW-0449">Lipoprotein</keyword>
<dbReference type="PROSITE" id="PS51257">
    <property type="entry name" value="PROKAR_LIPOPROTEIN"/>
    <property type="match status" value="1"/>
</dbReference>
<evidence type="ECO:0000256" key="7">
    <source>
        <dbReference type="SAM" id="MobiDB-lite"/>
    </source>
</evidence>
<dbReference type="InterPro" id="IPR006059">
    <property type="entry name" value="SBP"/>
</dbReference>
<evidence type="ECO:0000256" key="6">
    <source>
        <dbReference type="RuleBase" id="RU365005"/>
    </source>
</evidence>
<comment type="similarity">
    <text evidence="1 6">Belongs to the bacterial solute-binding protein 1 family.</text>
</comment>